<dbReference type="PROSITE" id="PS00678">
    <property type="entry name" value="WD_REPEATS_1"/>
    <property type="match status" value="3"/>
</dbReference>
<keyword evidence="7" id="KW-0375">Hydrogen ion transport</keyword>
<dbReference type="EMBL" id="JANBPY010001054">
    <property type="protein sequence ID" value="KAJ1961867.1"/>
    <property type="molecule type" value="Genomic_DNA"/>
</dbReference>
<feature type="repeat" description="WD" evidence="12">
    <location>
        <begin position="63"/>
        <end position="104"/>
    </location>
</feature>
<evidence type="ECO:0000256" key="13">
    <source>
        <dbReference type="SAM" id="Coils"/>
    </source>
</evidence>
<evidence type="ECO:0000256" key="5">
    <source>
        <dbReference type="ARBA" id="ARBA00022574"/>
    </source>
</evidence>
<sequence>MYSIEAHKASIKSLTWLASPNANTLSFVTGAQDCSIMGWNLPLPDASPSTSEVSVKATPLFEGLGHSGSVDTMDLSRDQSQLATAGSDGVIQLWSVGSNDDLTVEATEEEEGSAPKRRKIRGKPVTRKQPTSSCTGHNGGINAVCFDQSTNKILYSGGYDYALRVWDTEYSANLTTKPGDKVILEVAHSPLANLVATGNTDRLIRLWDVRSKDSSLVKLTLSSHNGWVSALRWSEKSPHILASGSYDGTVRLWDTRNPTSSLYTVYVPKQETGAIPTILSLDWHNEVLASGASLRPVLSTKPTLALATRSFSSTSSAAQASQPEEPRKKALSIIDALPGNSLLSKTGFLTVGTSLATYAVSKEIYVANEETIALVAFAGLVTLLYRIAREPYNEFAQGYINNMINIFREARQEHKGAVKTHIDQVAELKDIVDVTKNMFAMSKQMAEMEAKIFELKQEVNVAQEAKSVLDSWVRHEANLREREQREMAAAVMQKARQELTKPEVQNQILEQCFADVEKLSTARA</sequence>
<dbReference type="PANTHER" id="PTHR12733">
    <property type="entry name" value="MITOCHONDRIAL ATP SYNTHASE B CHAIN"/>
    <property type="match status" value="1"/>
</dbReference>
<feature type="compositionally biased region" description="Basic residues" evidence="14">
    <location>
        <begin position="115"/>
        <end position="126"/>
    </location>
</feature>
<evidence type="ECO:0000256" key="12">
    <source>
        <dbReference type="PROSITE-ProRule" id="PRU00221"/>
    </source>
</evidence>
<dbReference type="PRINTS" id="PR00320">
    <property type="entry name" value="GPROTEINBRPT"/>
</dbReference>
<gene>
    <name evidence="15" type="primary">ATP4</name>
    <name evidence="15" type="ORF">IWQ62_003717</name>
</gene>
<dbReference type="AlphaFoldDB" id="A0A9W8AMD2"/>
<dbReference type="InterPro" id="IPR013837">
    <property type="entry name" value="ATP_synth_F0_suB"/>
</dbReference>
<dbReference type="InterPro" id="IPR008688">
    <property type="entry name" value="ATP_synth_Bsub_B/MI25"/>
</dbReference>
<dbReference type="OrthoDB" id="67388at2759"/>
<evidence type="ECO:0000256" key="4">
    <source>
        <dbReference type="ARBA" id="ARBA00022547"/>
    </source>
</evidence>
<comment type="caution">
    <text evidence="15">The sequence shown here is derived from an EMBL/GenBank/DDBJ whole genome shotgun (WGS) entry which is preliminary data.</text>
</comment>
<dbReference type="InterPro" id="IPR036322">
    <property type="entry name" value="WD40_repeat_dom_sf"/>
</dbReference>
<evidence type="ECO:0000313" key="16">
    <source>
        <dbReference type="Proteomes" id="UP001150925"/>
    </source>
</evidence>
<dbReference type="PROSITE" id="PS50294">
    <property type="entry name" value="WD_REPEATS_REGION"/>
    <property type="match status" value="3"/>
</dbReference>
<dbReference type="PROSITE" id="PS50082">
    <property type="entry name" value="WD_REPEATS_2"/>
    <property type="match status" value="4"/>
</dbReference>
<keyword evidence="6" id="KW-0677">Repeat</keyword>
<dbReference type="Gene3D" id="1.20.5.2210">
    <property type="match status" value="1"/>
</dbReference>
<evidence type="ECO:0000256" key="8">
    <source>
        <dbReference type="ARBA" id="ARBA00022792"/>
    </source>
</evidence>
<keyword evidence="4" id="KW-0138">CF(0)</keyword>
<dbReference type="SUPFAM" id="SSF50978">
    <property type="entry name" value="WD40 repeat-like"/>
    <property type="match status" value="1"/>
</dbReference>
<evidence type="ECO:0000256" key="10">
    <source>
        <dbReference type="ARBA" id="ARBA00023128"/>
    </source>
</evidence>
<evidence type="ECO:0000256" key="11">
    <source>
        <dbReference type="ARBA" id="ARBA00023136"/>
    </source>
</evidence>
<proteinExistence type="predicted"/>
<dbReference type="GO" id="GO:0046933">
    <property type="term" value="F:proton-transporting ATP synthase activity, rotational mechanism"/>
    <property type="evidence" value="ECO:0007669"/>
    <property type="project" value="TreeGrafter"/>
</dbReference>
<evidence type="ECO:0000256" key="6">
    <source>
        <dbReference type="ARBA" id="ARBA00022737"/>
    </source>
</evidence>
<keyword evidence="9" id="KW-0406">Ion transport</keyword>
<keyword evidence="5 12" id="KW-0853">WD repeat</keyword>
<dbReference type="InterPro" id="IPR015943">
    <property type="entry name" value="WD40/YVTN_repeat-like_dom_sf"/>
</dbReference>
<name>A0A9W8AMD2_9FUNG</name>
<dbReference type="Proteomes" id="UP001150925">
    <property type="component" value="Unassembled WGS sequence"/>
</dbReference>
<dbReference type="InterPro" id="IPR019775">
    <property type="entry name" value="WD40_repeat_CS"/>
</dbReference>
<evidence type="ECO:0000313" key="15">
    <source>
        <dbReference type="EMBL" id="KAJ1961867.1"/>
    </source>
</evidence>
<protein>
    <recommendedName>
        <fullName evidence="2">ATP synthase subunit 4, mitochondrial</fullName>
    </recommendedName>
</protein>
<dbReference type="Gene3D" id="2.130.10.10">
    <property type="entry name" value="YVTN repeat-like/Quinoprotein amine dehydrogenase"/>
    <property type="match status" value="1"/>
</dbReference>
<dbReference type="SMART" id="SM00320">
    <property type="entry name" value="WD40"/>
    <property type="match status" value="5"/>
</dbReference>
<keyword evidence="3" id="KW-0813">Transport</keyword>
<evidence type="ECO:0000256" key="9">
    <source>
        <dbReference type="ARBA" id="ARBA00023065"/>
    </source>
</evidence>
<dbReference type="GO" id="GO:0005743">
    <property type="term" value="C:mitochondrial inner membrane"/>
    <property type="evidence" value="ECO:0007669"/>
    <property type="project" value="UniProtKB-SubCell"/>
</dbReference>
<feature type="region of interest" description="Disordered" evidence="14">
    <location>
        <begin position="104"/>
        <end position="134"/>
    </location>
</feature>
<dbReference type="GO" id="GO:0045259">
    <property type="term" value="C:proton-transporting ATP synthase complex"/>
    <property type="evidence" value="ECO:0007669"/>
    <property type="project" value="UniProtKB-KW"/>
</dbReference>
<keyword evidence="16" id="KW-1185">Reference proteome</keyword>
<dbReference type="SUPFAM" id="SSF161060">
    <property type="entry name" value="ATP synthase B chain-like"/>
    <property type="match status" value="1"/>
</dbReference>
<evidence type="ECO:0000256" key="1">
    <source>
        <dbReference type="ARBA" id="ARBA00004273"/>
    </source>
</evidence>
<keyword evidence="13" id="KW-0175">Coiled coil</keyword>
<keyword evidence="10" id="KW-0496">Mitochondrion</keyword>
<dbReference type="InterPro" id="IPR001680">
    <property type="entry name" value="WD40_rpt"/>
</dbReference>
<dbReference type="Pfam" id="PF00400">
    <property type="entry name" value="WD40"/>
    <property type="match status" value="4"/>
</dbReference>
<dbReference type="PANTHER" id="PTHR12733:SF3">
    <property type="entry name" value="ATP SYNTHASE F(0) COMPLEX SUBUNIT B1, MITOCHONDRIAL"/>
    <property type="match status" value="1"/>
</dbReference>
<feature type="repeat" description="WD" evidence="12">
    <location>
        <begin position="221"/>
        <end position="263"/>
    </location>
</feature>
<feature type="repeat" description="WD" evidence="12">
    <location>
        <begin position="134"/>
        <end position="176"/>
    </location>
</feature>
<organism evidence="15 16">
    <name type="scientific">Dispira parvispora</name>
    <dbReference type="NCBI Taxonomy" id="1520584"/>
    <lineage>
        <taxon>Eukaryota</taxon>
        <taxon>Fungi</taxon>
        <taxon>Fungi incertae sedis</taxon>
        <taxon>Zoopagomycota</taxon>
        <taxon>Kickxellomycotina</taxon>
        <taxon>Dimargaritomycetes</taxon>
        <taxon>Dimargaritales</taxon>
        <taxon>Dimargaritaceae</taxon>
        <taxon>Dispira</taxon>
    </lineage>
</organism>
<evidence type="ECO:0000256" key="14">
    <source>
        <dbReference type="SAM" id="MobiDB-lite"/>
    </source>
</evidence>
<feature type="repeat" description="WD" evidence="12">
    <location>
        <begin position="183"/>
        <end position="217"/>
    </location>
</feature>
<dbReference type="Pfam" id="PF05405">
    <property type="entry name" value="Mt_ATP-synt_B"/>
    <property type="match status" value="1"/>
</dbReference>
<evidence type="ECO:0000256" key="2">
    <source>
        <dbReference type="ARBA" id="ARBA00014182"/>
    </source>
</evidence>
<keyword evidence="11" id="KW-0472">Membrane</keyword>
<evidence type="ECO:0000256" key="7">
    <source>
        <dbReference type="ARBA" id="ARBA00022781"/>
    </source>
</evidence>
<keyword evidence="8" id="KW-0999">Mitochondrion inner membrane</keyword>
<reference evidence="15" key="1">
    <citation type="submission" date="2022-07" db="EMBL/GenBank/DDBJ databases">
        <title>Phylogenomic reconstructions and comparative analyses of Kickxellomycotina fungi.</title>
        <authorList>
            <person name="Reynolds N.K."/>
            <person name="Stajich J.E."/>
            <person name="Barry K."/>
            <person name="Grigoriev I.V."/>
            <person name="Crous P."/>
            <person name="Smith M.E."/>
        </authorList>
    </citation>
    <scope>NUCLEOTIDE SEQUENCE</scope>
    <source>
        <strain evidence="15">RSA 1196</strain>
    </source>
</reference>
<accession>A0A9W8AMD2</accession>
<evidence type="ECO:0000256" key="3">
    <source>
        <dbReference type="ARBA" id="ARBA00022448"/>
    </source>
</evidence>
<comment type="subcellular location">
    <subcellularLocation>
        <location evidence="1">Mitochondrion inner membrane</location>
    </subcellularLocation>
</comment>
<feature type="coiled-coil region" evidence="13">
    <location>
        <begin position="438"/>
        <end position="465"/>
    </location>
</feature>
<dbReference type="InterPro" id="IPR020472">
    <property type="entry name" value="WD40_PAC1"/>
</dbReference>